<dbReference type="InterPro" id="IPR050138">
    <property type="entry name" value="DHOase/Allantoinase_Hydrolase"/>
</dbReference>
<dbReference type="RefSeq" id="WP_011394535.1">
    <property type="nucleotide sequence ID" value="NC_007645.1"/>
</dbReference>
<keyword evidence="4" id="KW-0378">Hydrolase</keyword>
<keyword evidence="1" id="KW-0665">Pyrimidine biosynthesis</keyword>
<dbReference type="HOGENOM" id="CLU_015572_1_0_6"/>
<dbReference type="Pfam" id="PF01979">
    <property type="entry name" value="Amidohydro_1"/>
    <property type="match status" value="1"/>
</dbReference>
<dbReference type="InterPro" id="IPR011059">
    <property type="entry name" value="Metal-dep_hydrolase_composite"/>
</dbReference>
<organism evidence="4 5">
    <name type="scientific">Hahella chejuensis (strain KCTC 2396)</name>
    <dbReference type="NCBI Taxonomy" id="349521"/>
    <lineage>
        <taxon>Bacteria</taxon>
        <taxon>Pseudomonadati</taxon>
        <taxon>Pseudomonadota</taxon>
        <taxon>Gammaproteobacteria</taxon>
        <taxon>Oceanospirillales</taxon>
        <taxon>Hahellaceae</taxon>
        <taxon>Hahella</taxon>
    </lineage>
</organism>
<evidence type="ECO:0000313" key="4">
    <source>
        <dbReference type="EMBL" id="ABC27458.1"/>
    </source>
</evidence>
<evidence type="ECO:0000313" key="5">
    <source>
        <dbReference type="Proteomes" id="UP000000238"/>
    </source>
</evidence>
<dbReference type="InterPro" id="IPR024403">
    <property type="entry name" value="DHOase_cat"/>
</dbReference>
<dbReference type="SUPFAM" id="SSF51338">
    <property type="entry name" value="Composite domain of metallo-dependent hydrolases"/>
    <property type="match status" value="1"/>
</dbReference>
<dbReference type="GO" id="GO:0004038">
    <property type="term" value="F:allantoinase activity"/>
    <property type="evidence" value="ECO:0007669"/>
    <property type="project" value="TreeGrafter"/>
</dbReference>
<dbReference type="InterPro" id="IPR004722">
    <property type="entry name" value="DHOase"/>
</dbReference>
<dbReference type="InterPro" id="IPR006680">
    <property type="entry name" value="Amidohydro-rel"/>
</dbReference>
<dbReference type="Gene3D" id="3.20.20.140">
    <property type="entry name" value="Metal-dependent hydrolases"/>
    <property type="match status" value="1"/>
</dbReference>
<evidence type="ECO:0000256" key="1">
    <source>
        <dbReference type="ARBA" id="ARBA00022975"/>
    </source>
</evidence>
<dbReference type="InterPro" id="IPR032466">
    <property type="entry name" value="Metal_Hydrolase"/>
</dbReference>
<dbReference type="SUPFAM" id="SSF51556">
    <property type="entry name" value="Metallo-dependent hydrolases"/>
    <property type="match status" value="1"/>
</dbReference>
<dbReference type="GO" id="GO:0006145">
    <property type="term" value="P:purine nucleobase catabolic process"/>
    <property type="evidence" value="ECO:0007669"/>
    <property type="project" value="TreeGrafter"/>
</dbReference>
<feature type="domain" description="Dihydroorotase catalytic" evidence="3">
    <location>
        <begin position="55"/>
        <end position="237"/>
    </location>
</feature>
<dbReference type="STRING" id="349521.HCH_00554"/>
<gene>
    <name evidence="4" type="ordered locus">HCH_00554</name>
</gene>
<evidence type="ECO:0000259" key="3">
    <source>
        <dbReference type="Pfam" id="PF12890"/>
    </source>
</evidence>
<dbReference type="NCBIfam" id="NF005791">
    <property type="entry name" value="PRK07627.1"/>
    <property type="match status" value="1"/>
</dbReference>
<dbReference type="PANTHER" id="PTHR43668:SF2">
    <property type="entry name" value="ALLANTOINASE"/>
    <property type="match status" value="1"/>
</dbReference>
<dbReference type="GO" id="GO:0004151">
    <property type="term" value="F:dihydroorotase activity"/>
    <property type="evidence" value="ECO:0007669"/>
    <property type="project" value="InterPro"/>
</dbReference>
<protein>
    <submittedName>
        <fullName evidence="4">Dihydroorotase and related cyclic amidoHydrolase</fullName>
    </submittedName>
</protein>
<dbReference type="GO" id="GO:0006221">
    <property type="term" value="P:pyrimidine nucleotide biosynthetic process"/>
    <property type="evidence" value="ECO:0007669"/>
    <property type="project" value="UniProtKB-KW"/>
</dbReference>
<dbReference type="Pfam" id="PF12890">
    <property type="entry name" value="DHOase"/>
    <property type="match status" value="1"/>
</dbReference>
<dbReference type="NCBIfam" id="TIGR00857">
    <property type="entry name" value="pyrC_multi"/>
    <property type="match status" value="1"/>
</dbReference>
<dbReference type="PANTHER" id="PTHR43668">
    <property type="entry name" value="ALLANTOINASE"/>
    <property type="match status" value="1"/>
</dbReference>
<evidence type="ECO:0000259" key="2">
    <source>
        <dbReference type="Pfam" id="PF01979"/>
    </source>
</evidence>
<dbReference type="GO" id="GO:0046872">
    <property type="term" value="F:metal ion binding"/>
    <property type="evidence" value="ECO:0007669"/>
    <property type="project" value="InterPro"/>
</dbReference>
<dbReference type="AlphaFoldDB" id="Q2SPG6"/>
<dbReference type="CDD" id="cd01317">
    <property type="entry name" value="DHOase_IIa"/>
    <property type="match status" value="1"/>
</dbReference>
<dbReference type="KEGG" id="hch:HCH_00554"/>
<dbReference type="EMBL" id="CP000155">
    <property type="protein sequence ID" value="ABC27458.1"/>
    <property type="molecule type" value="Genomic_DNA"/>
</dbReference>
<dbReference type="Proteomes" id="UP000000238">
    <property type="component" value="Chromosome"/>
</dbReference>
<keyword evidence="5" id="KW-1185">Reference proteome</keyword>
<feature type="domain" description="Amidohydrolase-related" evidence="2">
    <location>
        <begin position="252"/>
        <end position="423"/>
    </location>
</feature>
<dbReference type="OrthoDB" id="5687299at2"/>
<dbReference type="eggNOG" id="COG0044">
    <property type="taxonomic scope" value="Bacteria"/>
</dbReference>
<accession>Q2SPG6</accession>
<proteinExistence type="predicted"/>
<dbReference type="Gene3D" id="2.30.40.10">
    <property type="entry name" value="Urease, subunit C, domain 1"/>
    <property type="match status" value="1"/>
</dbReference>
<name>Q2SPG6_HAHCH</name>
<reference evidence="4 5" key="1">
    <citation type="journal article" date="2005" name="Nucleic Acids Res.">
        <title>Genomic blueprint of Hahella chejuensis, a marine microbe producing an algicidal agent.</title>
        <authorList>
            <person name="Jeong H."/>
            <person name="Yim J.H."/>
            <person name="Lee C."/>
            <person name="Choi S.-H."/>
            <person name="Park Y.K."/>
            <person name="Yoon S.H."/>
            <person name="Hur C.-G."/>
            <person name="Kang H.-Y."/>
            <person name="Kim D."/>
            <person name="Lee H.H."/>
            <person name="Park K.H."/>
            <person name="Park S.-H."/>
            <person name="Park H.-S."/>
            <person name="Lee H.K."/>
            <person name="Oh T.K."/>
            <person name="Kim J.F."/>
        </authorList>
    </citation>
    <scope>NUCLEOTIDE SEQUENCE [LARGE SCALE GENOMIC DNA]</scope>
    <source>
        <strain evidence="4 5">KCTC 2396</strain>
    </source>
</reference>
<dbReference type="GO" id="GO:0005737">
    <property type="term" value="C:cytoplasm"/>
    <property type="evidence" value="ECO:0007669"/>
    <property type="project" value="TreeGrafter"/>
</dbReference>
<sequence length="431" mass="45883">MSGRVHIKGGRIIDPSQSLDAVSDLYIADGEVVAIGAAPADFQADMVIDAAGSWVTPGLVDLCAYLREPGYEHKANIASESLAAVKGGFTTLCCPPATSPVNDTAAVTNLIYDQALTAGKAKILPIGAMTKGLAGEQLSEMHALREAGCVGVSNLRYPFRDNQVMKRCLEYACSQDITVFVCPEDYALAKDGCVHEGATSGLLGLSGIPAIAETMAVAQWLILVEETEARIHLGQLSCAKSVELVADAKRRGLKVTCDVALANLIYTDAVIKDFNPAFHVRPPLRREEDRKALLNGVNEGVIDAICSHHQPHESAAKLAPFAETRSGMSVIETVLPQILALTTAGELRLEAAMRALTSGPAQVLELSMGSLQIGSAADVALIDPTARWLVTETDLVSKGKNCPWLDTEVVGLAYKTIVEGRVVYDRSLMME</sequence>